<gene>
    <name evidence="2" type="ORF">DYH56_08065</name>
</gene>
<accession>A0ABX9KGT1</accession>
<keyword evidence="1" id="KW-0175">Coiled coil</keyword>
<proteinExistence type="predicted"/>
<evidence type="ECO:0000256" key="1">
    <source>
        <dbReference type="SAM" id="Coils"/>
    </source>
</evidence>
<dbReference type="RefSeq" id="WP_114642339.1">
    <property type="nucleotide sequence ID" value="NZ_JAACIO010000013.1"/>
</dbReference>
<protein>
    <submittedName>
        <fullName evidence="2">Uncharacterized protein</fullName>
    </submittedName>
</protein>
<feature type="coiled-coil region" evidence="1">
    <location>
        <begin position="87"/>
        <end position="114"/>
    </location>
</feature>
<sequence>MIDKLKEIKKLRKTRKLVAEEELKRLEKDYELLISLAKVRPAGYVFSIDEKGLSDDEFEHRMEKIARRMEKIFDDIGIEYKKELQPKENFKRKTNQLEKDLEKLINLADNFKQKSQPIF</sequence>
<dbReference type="Proteomes" id="UP000263486">
    <property type="component" value="Unassembled WGS sequence"/>
</dbReference>
<organism evidence="2 3">
    <name type="scientific">Psychrilyobacter piezotolerans</name>
    <dbReference type="NCBI Taxonomy" id="2293438"/>
    <lineage>
        <taxon>Bacteria</taxon>
        <taxon>Fusobacteriati</taxon>
        <taxon>Fusobacteriota</taxon>
        <taxon>Fusobacteriia</taxon>
        <taxon>Fusobacteriales</taxon>
        <taxon>Fusobacteriaceae</taxon>
        <taxon>Psychrilyobacter</taxon>
    </lineage>
</organism>
<evidence type="ECO:0000313" key="2">
    <source>
        <dbReference type="EMBL" id="REI41168.1"/>
    </source>
</evidence>
<keyword evidence="3" id="KW-1185">Reference proteome</keyword>
<name>A0ABX9KGT1_9FUSO</name>
<dbReference type="EMBL" id="QUAJ01000012">
    <property type="protein sequence ID" value="REI41168.1"/>
    <property type="molecule type" value="Genomic_DNA"/>
</dbReference>
<comment type="caution">
    <text evidence="2">The sequence shown here is derived from an EMBL/GenBank/DDBJ whole genome shotgun (WGS) entry which is preliminary data.</text>
</comment>
<evidence type="ECO:0000313" key="3">
    <source>
        <dbReference type="Proteomes" id="UP000263486"/>
    </source>
</evidence>
<reference evidence="2 3" key="1">
    <citation type="submission" date="2018-08" db="EMBL/GenBank/DDBJ databases">
        <title>Draft genome sequence of Psychrilyobacter sp. strain SD5 isolated from Black Sea water.</title>
        <authorList>
            <person name="Yadav S."/>
            <person name="Villanueva L."/>
            <person name="Damste J.S.S."/>
        </authorList>
    </citation>
    <scope>NUCLEOTIDE SEQUENCE [LARGE SCALE GENOMIC DNA]</scope>
    <source>
        <strain evidence="2 3">SD5</strain>
    </source>
</reference>